<dbReference type="HAMAP" id="MF_01844">
    <property type="entry name" value="NhaA"/>
    <property type="match status" value="1"/>
</dbReference>
<dbReference type="OrthoDB" id="9808135at2"/>
<keyword evidence="3 11" id="KW-0050">Antiport</keyword>
<sequence>MTQQPQNDALFSRGSYAETSRVSEIMRKESVGGFILLTATVLAVVFANTQASSFYEGIRDTELGFNIPGFSHLMMNVHLWAADGLLTVFFFLTGLELKKEFVVGDLRDPGKAIVPVAAAFGGAMTPAIIYFAINHSNETAVHGWAIPAATDIAFAVAVLAGVGTFLPAALRTFLLTLAVVDDLIAIVIIALFYTNNFHAWYLIASIVPIGLYFWLTHKHEKFFHEKKWAAWVILLPLGLITWALFLESGIHATIAGVILGFCVPVRMTTQAKAADAHASLAETLEHRLRPLSTGICVPIFAFFSAGVAVGGWDGLRTALADSVAIGIMVGLVVGKTIGITGTTWLITRFRGVNLDSDIKWIDVIGLAVTGGIGFTVSMLVAELSFEAGSLHTEDAKVGIMIGSLIAAILGATILSIRNKHYKVIAEKELVDENADGIPDVFTDNTDAPRPGA</sequence>
<feature type="transmembrane region" description="Helical" evidence="11">
    <location>
        <begin position="324"/>
        <end position="346"/>
    </location>
</feature>
<keyword evidence="9 11" id="KW-0472">Membrane</keyword>
<comment type="caution">
    <text evidence="12">The sequence shown here is derived from an EMBL/GenBank/DDBJ whole genome shotgun (WGS) entry which is preliminary data.</text>
</comment>
<feature type="transmembrane region" description="Helical" evidence="11">
    <location>
        <begin position="112"/>
        <end position="133"/>
    </location>
</feature>
<comment type="subcellular location">
    <subcellularLocation>
        <location evidence="1">Cell inner membrane</location>
        <topology evidence="1">Multi-pass membrane protein</topology>
    </subcellularLocation>
    <subcellularLocation>
        <location evidence="11">Cell membrane</location>
        <topology evidence="11">Multi-pass membrane protein</topology>
    </subcellularLocation>
</comment>
<dbReference type="NCBIfam" id="TIGR00773">
    <property type="entry name" value="NhaA"/>
    <property type="match status" value="1"/>
</dbReference>
<keyword evidence="4 11" id="KW-1003">Cell membrane</keyword>
<evidence type="ECO:0000256" key="4">
    <source>
        <dbReference type="ARBA" id="ARBA00022475"/>
    </source>
</evidence>
<name>A0A1Y1RMX7_9MICC</name>
<evidence type="ECO:0000256" key="6">
    <source>
        <dbReference type="ARBA" id="ARBA00022989"/>
    </source>
</evidence>
<feature type="transmembrane region" description="Helical" evidence="11">
    <location>
        <begin position="173"/>
        <end position="193"/>
    </location>
</feature>
<gene>
    <name evidence="11" type="primary">nhaA</name>
    <name evidence="12" type="ORF">A7979_04850</name>
</gene>
<organism evidence="12 13">
    <name type="scientific">Rothia nasimurium</name>
    <dbReference type="NCBI Taxonomy" id="85336"/>
    <lineage>
        <taxon>Bacteria</taxon>
        <taxon>Bacillati</taxon>
        <taxon>Actinomycetota</taxon>
        <taxon>Actinomycetes</taxon>
        <taxon>Micrococcales</taxon>
        <taxon>Micrococcaceae</taxon>
        <taxon>Rothia</taxon>
    </lineage>
</organism>
<dbReference type="Proteomes" id="UP000192359">
    <property type="component" value="Unassembled WGS sequence"/>
</dbReference>
<feature type="transmembrane region" description="Helical" evidence="11">
    <location>
        <begin position="145"/>
        <end position="166"/>
    </location>
</feature>
<feature type="transmembrane region" description="Helical" evidence="11">
    <location>
        <begin position="358"/>
        <end position="385"/>
    </location>
</feature>
<evidence type="ECO:0000256" key="10">
    <source>
        <dbReference type="ARBA" id="ARBA00023201"/>
    </source>
</evidence>
<dbReference type="PANTHER" id="PTHR30341:SF0">
    <property type="entry name" value="NA(+)_H(+) ANTIPORTER NHAA"/>
    <property type="match status" value="1"/>
</dbReference>
<comment type="similarity">
    <text evidence="11">Belongs to the NhaA Na(+)/H(+) (TC 2.A.33) antiporter family.</text>
</comment>
<evidence type="ECO:0000256" key="2">
    <source>
        <dbReference type="ARBA" id="ARBA00022448"/>
    </source>
</evidence>
<feature type="transmembrane region" description="Helical" evidence="11">
    <location>
        <begin position="31"/>
        <end position="49"/>
    </location>
</feature>
<accession>A0A1Y1RMX7</accession>
<evidence type="ECO:0000313" key="13">
    <source>
        <dbReference type="Proteomes" id="UP000192359"/>
    </source>
</evidence>
<evidence type="ECO:0000256" key="8">
    <source>
        <dbReference type="ARBA" id="ARBA00023065"/>
    </source>
</evidence>
<dbReference type="InterPro" id="IPR004670">
    <property type="entry name" value="NhaA"/>
</dbReference>
<dbReference type="RefSeq" id="WP_083092357.1">
    <property type="nucleotide sequence ID" value="NZ_LXWF01000041.1"/>
</dbReference>
<dbReference type="GO" id="GO:0005886">
    <property type="term" value="C:plasma membrane"/>
    <property type="evidence" value="ECO:0007669"/>
    <property type="project" value="UniProtKB-SubCell"/>
</dbReference>
<dbReference type="GO" id="GO:0006885">
    <property type="term" value="P:regulation of pH"/>
    <property type="evidence" value="ECO:0007669"/>
    <property type="project" value="UniProtKB-UniRule"/>
</dbReference>
<evidence type="ECO:0000256" key="1">
    <source>
        <dbReference type="ARBA" id="ARBA00004429"/>
    </source>
</evidence>
<keyword evidence="2 11" id="KW-0813">Transport</keyword>
<feature type="transmembrane region" description="Helical" evidence="11">
    <location>
        <begin position="199"/>
        <end position="216"/>
    </location>
</feature>
<keyword evidence="13" id="KW-1185">Reference proteome</keyword>
<feature type="transmembrane region" description="Helical" evidence="11">
    <location>
        <begin position="290"/>
        <end position="312"/>
    </location>
</feature>
<protein>
    <recommendedName>
        <fullName evidence="11">Na(+)/H(+) antiporter NhaA</fullName>
    </recommendedName>
    <alternativeName>
        <fullName evidence="11">Sodium/proton antiporter NhaA</fullName>
    </alternativeName>
</protein>
<dbReference type="InterPro" id="IPR023171">
    <property type="entry name" value="Na/H_antiporter_dom_sf"/>
</dbReference>
<keyword evidence="10 11" id="KW-0739">Sodium transport</keyword>
<evidence type="ECO:0000256" key="9">
    <source>
        <dbReference type="ARBA" id="ARBA00023136"/>
    </source>
</evidence>
<reference evidence="12 13" key="1">
    <citation type="submission" date="2016-05" db="EMBL/GenBank/DDBJ databases">
        <title>Draft genome sequence of a porcine commensal Rothia nasimurium.</title>
        <authorList>
            <person name="Gaiser R.A."/>
            <person name="Van Baarlen P."/>
            <person name="Wells J.M."/>
        </authorList>
    </citation>
    <scope>NUCLEOTIDE SEQUENCE [LARGE SCALE GENOMIC DNA]</scope>
    <source>
        <strain evidence="12 13">PT-32</strain>
    </source>
</reference>
<keyword evidence="5 11" id="KW-0812">Transmembrane</keyword>
<dbReference type="Pfam" id="PF06965">
    <property type="entry name" value="Na_H_antiport_1"/>
    <property type="match status" value="1"/>
</dbReference>
<evidence type="ECO:0000256" key="3">
    <source>
        <dbReference type="ARBA" id="ARBA00022449"/>
    </source>
</evidence>
<keyword evidence="7 11" id="KW-0915">Sodium</keyword>
<feature type="transmembrane region" description="Helical" evidence="11">
    <location>
        <begin position="228"/>
        <end position="245"/>
    </location>
</feature>
<feature type="transmembrane region" description="Helical" evidence="11">
    <location>
        <begin position="251"/>
        <end position="269"/>
    </location>
</feature>
<keyword evidence="6 11" id="KW-1133">Transmembrane helix</keyword>
<evidence type="ECO:0000256" key="11">
    <source>
        <dbReference type="HAMAP-Rule" id="MF_01844"/>
    </source>
</evidence>
<proteinExistence type="inferred from homology"/>
<evidence type="ECO:0000256" key="7">
    <source>
        <dbReference type="ARBA" id="ARBA00023053"/>
    </source>
</evidence>
<evidence type="ECO:0000313" key="12">
    <source>
        <dbReference type="EMBL" id="ORC15948.1"/>
    </source>
</evidence>
<comment type="function">
    <text evidence="11">Na(+)/H(+) antiporter that extrudes sodium in exchange for external protons.</text>
</comment>
<dbReference type="Gene3D" id="1.20.1530.10">
    <property type="entry name" value="Na+/H+ antiporter like domain"/>
    <property type="match status" value="1"/>
</dbReference>
<dbReference type="EMBL" id="LXWF01000041">
    <property type="protein sequence ID" value="ORC15948.1"/>
    <property type="molecule type" value="Genomic_DNA"/>
</dbReference>
<feature type="transmembrane region" description="Helical" evidence="11">
    <location>
        <begin position="69"/>
        <end position="92"/>
    </location>
</feature>
<dbReference type="GO" id="GO:0015385">
    <property type="term" value="F:sodium:proton antiporter activity"/>
    <property type="evidence" value="ECO:0007669"/>
    <property type="project" value="UniProtKB-UniRule"/>
</dbReference>
<comment type="catalytic activity">
    <reaction evidence="11">
        <text>Na(+)(in) + 2 H(+)(out) = Na(+)(out) + 2 H(+)(in)</text>
        <dbReference type="Rhea" id="RHEA:29251"/>
        <dbReference type="ChEBI" id="CHEBI:15378"/>
        <dbReference type="ChEBI" id="CHEBI:29101"/>
    </reaction>
</comment>
<dbReference type="AlphaFoldDB" id="A0A1Y1RMX7"/>
<evidence type="ECO:0000256" key="5">
    <source>
        <dbReference type="ARBA" id="ARBA00022692"/>
    </source>
</evidence>
<feature type="transmembrane region" description="Helical" evidence="11">
    <location>
        <begin position="397"/>
        <end position="416"/>
    </location>
</feature>
<keyword evidence="8 11" id="KW-0406">Ion transport</keyword>
<dbReference type="PANTHER" id="PTHR30341">
    <property type="entry name" value="SODIUM ION/PROTON ANTIPORTER NHAA-RELATED"/>
    <property type="match status" value="1"/>
</dbReference>